<gene>
    <name evidence="1" type="ORF">GEV47_00910</name>
</gene>
<sequence>MRKFEVKYKAAFDEVAGQVAHSIVEQLKAGNYDASSIANETITTLENSMMVHVRAAMRESGFEIGDDEFVTKDVLTREVSRKTGIDFTDITNKDAVITDIDKHVTNKINTALSTEFVSVMNAETLKAEIVDVIVAQVAKGGIGAVMDGKKAKALRSGVVYAAFDNKTTFTVSVEHRKMMQRIYQKRYKRKHKEVWIN</sequence>
<protein>
    <submittedName>
        <fullName evidence="1">Uncharacterized protein</fullName>
    </submittedName>
</protein>
<proteinExistence type="predicted"/>
<keyword evidence="2" id="KW-1185">Reference proteome</keyword>
<dbReference type="EMBL" id="WINI01000001">
    <property type="protein sequence ID" value="MQQ99244.1"/>
    <property type="molecule type" value="Genomic_DNA"/>
</dbReference>
<dbReference type="Proteomes" id="UP000451565">
    <property type="component" value="Unassembled WGS sequence"/>
</dbReference>
<accession>A0A843YIQ8</accession>
<evidence type="ECO:0000313" key="1">
    <source>
        <dbReference type="EMBL" id="MQQ99244.1"/>
    </source>
</evidence>
<evidence type="ECO:0000313" key="2">
    <source>
        <dbReference type="Proteomes" id="UP000451565"/>
    </source>
</evidence>
<name>A0A843YIQ8_9BURK</name>
<organism evidence="1 2">
    <name type="scientific">Glaciimonas soli</name>
    <dbReference type="NCBI Taxonomy" id="2590999"/>
    <lineage>
        <taxon>Bacteria</taxon>
        <taxon>Pseudomonadati</taxon>
        <taxon>Pseudomonadota</taxon>
        <taxon>Betaproteobacteria</taxon>
        <taxon>Burkholderiales</taxon>
        <taxon>Oxalobacteraceae</taxon>
        <taxon>Glaciimonas</taxon>
    </lineage>
</organism>
<reference evidence="1 2" key="1">
    <citation type="submission" date="2019-10" db="EMBL/GenBank/DDBJ databases">
        <title>Glaciimonas soli sp. nov., a psychrophilic bacterium isolated from the forest soil of a high elevation mountain in Taiwan.</title>
        <authorList>
            <person name="Wang L.-T."/>
            <person name="Shieh W.Y."/>
        </authorList>
    </citation>
    <scope>NUCLEOTIDE SEQUENCE [LARGE SCALE GENOMIC DNA]</scope>
    <source>
        <strain evidence="1 2">GS1</strain>
    </source>
</reference>
<dbReference type="RefSeq" id="WP_153232847.1">
    <property type="nucleotide sequence ID" value="NZ_WINI01000001.1"/>
</dbReference>
<comment type="caution">
    <text evidence="1">The sequence shown here is derived from an EMBL/GenBank/DDBJ whole genome shotgun (WGS) entry which is preliminary data.</text>
</comment>
<dbReference type="AlphaFoldDB" id="A0A843YIQ8"/>